<feature type="domain" description="Peptidase M28" evidence="10">
    <location>
        <begin position="156"/>
        <end position="357"/>
    </location>
</feature>
<keyword evidence="2" id="KW-0031">Aminopeptidase</keyword>
<name>A0A9N9DA02_9GLOM</name>
<keyword evidence="12" id="KW-1185">Reference proteome</keyword>
<organism evidence="11 12">
    <name type="scientific">Acaulospora morrowiae</name>
    <dbReference type="NCBI Taxonomy" id="94023"/>
    <lineage>
        <taxon>Eukaryota</taxon>
        <taxon>Fungi</taxon>
        <taxon>Fungi incertae sedis</taxon>
        <taxon>Mucoromycota</taxon>
        <taxon>Glomeromycotina</taxon>
        <taxon>Glomeromycetes</taxon>
        <taxon>Diversisporales</taxon>
        <taxon>Acaulosporaceae</taxon>
        <taxon>Acaulospora</taxon>
    </lineage>
</organism>
<dbReference type="GO" id="GO:0008235">
    <property type="term" value="F:metalloexopeptidase activity"/>
    <property type="evidence" value="ECO:0007669"/>
    <property type="project" value="InterPro"/>
</dbReference>
<evidence type="ECO:0000256" key="5">
    <source>
        <dbReference type="ARBA" id="ARBA00022729"/>
    </source>
</evidence>
<evidence type="ECO:0000259" key="10">
    <source>
        <dbReference type="Pfam" id="PF04389"/>
    </source>
</evidence>
<dbReference type="AlphaFoldDB" id="A0A9N9DA02"/>
<reference evidence="11" key="1">
    <citation type="submission" date="2021-06" db="EMBL/GenBank/DDBJ databases">
        <authorList>
            <person name="Kallberg Y."/>
            <person name="Tangrot J."/>
            <person name="Rosling A."/>
        </authorList>
    </citation>
    <scope>NUCLEOTIDE SEQUENCE</scope>
    <source>
        <strain evidence="11">CL551</strain>
    </source>
</reference>
<keyword evidence="3 9" id="KW-0645">Protease</keyword>
<evidence type="ECO:0000313" key="12">
    <source>
        <dbReference type="Proteomes" id="UP000789342"/>
    </source>
</evidence>
<evidence type="ECO:0000256" key="4">
    <source>
        <dbReference type="ARBA" id="ARBA00022723"/>
    </source>
</evidence>
<dbReference type="GO" id="GO:0004177">
    <property type="term" value="F:aminopeptidase activity"/>
    <property type="evidence" value="ECO:0007669"/>
    <property type="project" value="UniProtKB-KW"/>
</dbReference>
<feature type="non-terminal residue" evidence="11">
    <location>
        <position position="367"/>
    </location>
</feature>
<comment type="caution">
    <text evidence="11">The sequence shown here is derived from an EMBL/GenBank/DDBJ whole genome shotgun (WGS) entry which is preliminary data.</text>
</comment>
<evidence type="ECO:0000256" key="9">
    <source>
        <dbReference type="RuleBase" id="RU361240"/>
    </source>
</evidence>
<dbReference type="InterPro" id="IPR045175">
    <property type="entry name" value="M28_fam"/>
</dbReference>
<evidence type="ECO:0000256" key="6">
    <source>
        <dbReference type="ARBA" id="ARBA00022801"/>
    </source>
</evidence>
<protein>
    <recommendedName>
        <fullName evidence="9">Peptide hydrolase</fullName>
        <ecNumber evidence="9">3.4.-.-</ecNumber>
    </recommendedName>
</protein>
<dbReference type="FunFam" id="3.40.630.10:FF:000042">
    <property type="entry name" value="Peptide hydrolase"/>
    <property type="match status" value="1"/>
</dbReference>
<dbReference type="InterPro" id="IPR007484">
    <property type="entry name" value="Peptidase_M28"/>
</dbReference>
<dbReference type="GO" id="GO:0006508">
    <property type="term" value="P:proteolysis"/>
    <property type="evidence" value="ECO:0007669"/>
    <property type="project" value="UniProtKB-KW"/>
</dbReference>
<dbReference type="EMBL" id="CAJVPV010008502">
    <property type="protein sequence ID" value="CAG8631426.1"/>
    <property type="molecule type" value="Genomic_DNA"/>
</dbReference>
<dbReference type="GO" id="GO:0046872">
    <property type="term" value="F:metal ion binding"/>
    <property type="evidence" value="ECO:0007669"/>
    <property type="project" value="UniProtKB-KW"/>
</dbReference>
<evidence type="ECO:0000313" key="11">
    <source>
        <dbReference type="EMBL" id="CAG8631426.1"/>
    </source>
</evidence>
<sequence>GEQNVQQSFDLTYDDQFQYFESIQDDLRLIQTSESSYYWMTEGEILDLIRNKTKFMDITDYRELGTIYKTKKKQEFPAGPAFYDEVTPFIGNLTTEYMQKNLEKFTSFRNRYFRSKFGAQSSNWLFEQVSNIVKGAKLDASISVSQFEHKWPQKSIIARFEGSDPEKDNEVVIVGAHQDSVNMWMPYFGRAPGADDDGSGTVTILEAFRVLVEGNFRPKRTVEFHWYSAEEGGLLGSQDIALKYEKEGIDVVGMLQNDMTGYVGKEGTESLAIITDYVDTGLTEFLKSLVNTYASIPSIESKCGYACSDHASWTKAGYPSAFVIEDSMEDTNPYIHSSDDLIKHLSFEHMLEFAKLSVSMAIELSYI</sequence>
<dbReference type="Proteomes" id="UP000789342">
    <property type="component" value="Unassembled WGS sequence"/>
</dbReference>
<evidence type="ECO:0000256" key="1">
    <source>
        <dbReference type="ARBA" id="ARBA00001947"/>
    </source>
</evidence>
<accession>A0A9N9DA02</accession>
<evidence type="ECO:0000256" key="3">
    <source>
        <dbReference type="ARBA" id="ARBA00022670"/>
    </source>
</evidence>
<dbReference type="PANTHER" id="PTHR12147:SF56">
    <property type="entry name" value="AMINOPEPTIDASE YDR415C-RELATED"/>
    <property type="match status" value="1"/>
</dbReference>
<dbReference type="Pfam" id="PF04389">
    <property type="entry name" value="Peptidase_M28"/>
    <property type="match status" value="1"/>
</dbReference>
<dbReference type="Gene3D" id="3.40.630.10">
    <property type="entry name" value="Zn peptidases"/>
    <property type="match status" value="1"/>
</dbReference>
<keyword evidence="7 9" id="KW-0862">Zinc</keyword>
<evidence type="ECO:0000256" key="2">
    <source>
        <dbReference type="ARBA" id="ARBA00022438"/>
    </source>
</evidence>
<dbReference type="CDD" id="cd03879">
    <property type="entry name" value="M28_AAP"/>
    <property type="match status" value="1"/>
</dbReference>
<keyword evidence="6 9" id="KW-0378">Hydrolase</keyword>
<evidence type="ECO:0000256" key="7">
    <source>
        <dbReference type="ARBA" id="ARBA00022833"/>
    </source>
</evidence>
<gene>
    <name evidence="11" type="ORF">AMORRO_LOCUS9108</name>
</gene>
<dbReference type="PANTHER" id="PTHR12147">
    <property type="entry name" value="METALLOPEPTIDASE M28 FAMILY MEMBER"/>
    <property type="match status" value="1"/>
</dbReference>
<keyword evidence="4 9" id="KW-0479">Metal-binding</keyword>
<dbReference type="EC" id="3.4.-.-" evidence="9"/>
<dbReference type="OrthoDB" id="2214at2759"/>
<keyword evidence="5" id="KW-0732">Signal</keyword>
<dbReference type="SUPFAM" id="SSF53187">
    <property type="entry name" value="Zn-dependent exopeptidases"/>
    <property type="match status" value="1"/>
</dbReference>
<evidence type="ECO:0000256" key="8">
    <source>
        <dbReference type="ARBA" id="ARBA00043962"/>
    </source>
</evidence>
<comment type="similarity">
    <text evidence="8">Belongs to the peptidase M28 family. M28E subfamily.</text>
</comment>
<proteinExistence type="inferred from homology"/>
<comment type="cofactor">
    <cofactor evidence="1">
        <name>Zn(2+)</name>
        <dbReference type="ChEBI" id="CHEBI:29105"/>
    </cofactor>
</comment>